<organism evidence="2 3">
    <name type="scientific">Actinoplanes digitatis</name>
    <dbReference type="NCBI Taxonomy" id="1868"/>
    <lineage>
        <taxon>Bacteria</taxon>
        <taxon>Bacillati</taxon>
        <taxon>Actinomycetota</taxon>
        <taxon>Actinomycetes</taxon>
        <taxon>Micromonosporales</taxon>
        <taxon>Micromonosporaceae</taxon>
        <taxon>Actinoplanes</taxon>
    </lineage>
</organism>
<proteinExistence type="predicted"/>
<sequence length="247" mass="26841">MRNDHRPNTALRAVRLSLRLSQDELAERMRQAGAPSTTKRTVQRYESGEIANPRPASARALEVVTRLPLASLGFPAGADTMVVEDGRGGHDLEVRVDGLLAAPAGQHRPTGNYTGIWLSEYQYYSSSRDQYFPAYHHVVLLQHDDGLTARSVPGSANSLLTMDLTVEGVVVTGTWSETTDAEGYYRGARYHGAIQLQADATGLRMTGKWVGFGKDGETNTGPWTLAFKEAGTGKATMEKYSRPAEGG</sequence>
<dbReference type="AlphaFoldDB" id="A0A7W7HVT3"/>
<keyword evidence="3" id="KW-1185">Reference proteome</keyword>
<protein>
    <submittedName>
        <fullName evidence="2">Transcriptional regulator with XRE-family HTH domain</fullName>
    </submittedName>
</protein>
<dbReference type="GO" id="GO:0003677">
    <property type="term" value="F:DNA binding"/>
    <property type="evidence" value="ECO:0007669"/>
    <property type="project" value="InterPro"/>
</dbReference>
<dbReference type="RefSeq" id="WP_184992179.1">
    <property type="nucleotide sequence ID" value="NZ_BOMK01000001.1"/>
</dbReference>
<feature type="domain" description="HTH cro/C1-type" evidence="1">
    <location>
        <begin position="11"/>
        <end position="72"/>
    </location>
</feature>
<dbReference type="EMBL" id="JACHNH010000001">
    <property type="protein sequence ID" value="MBB4761650.1"/>
    <property type="molecule type" value="Genomic_DNA"/>
</dbReference>
<evidence type="ECO:0000313" key="3">
    <source>
        <dbReference type="Proteomes" id="UP000578112"/>
    </source>
</evidence>
<reference evidence="2 3" key="1">
    <citation type="submission" date="2020-08" db="EMBL/GenBank/DDBJ databases">
        <title>Sequencing the genomes of 1000 actinobacteria strains.</title>
        <authorList>
            <person name="Klenk H.-P."/>
        </authorList>
    </citation>
    <scope>NUCLEOTIDE SEQUENCE [LARGE SCALE GENOMIC DNA]</scope>
    <source>
        <strain evidence="2 3">DSM 43149</strain>
    </source>
</reference>
<dbReference type="CDD" id="cd00093">
    <property type="entry name" value="HTH_XRE"/>
    <property type="match status" value="1"/>
</dbReference>
<evidence type="ECO:0000259" key="1">
    <source>
        <dbReference type="PROSITE" id="PS50943"/>
    </source>
</evidence>
<gene>
    <name evidence="2" type="ORF">BJ971_002206</name>
</gene>
<dbReference type="SMART" id="SM00530">
    <property type="entry name" value="HTH_XRE"/>
    <property type="match status" value="1"/>
</dbReference>
<comment type="caution">
    <text evidence="2">The sequence shown here is derived from an EMBL/GenBank/DDBJ whole genome shotgun (WGS) entry which is preliminary data.</text>
</comment>
<dbReference type="Pfam" id="PF01381">
    <property type="entry name" value="HTH_3"/>
    <property type="match status" value="1"/>
</dbReference>
<dbReference type="PROSITE" id="PS50943">
    <property type="entry name" value="HTH_CROC1"/>
    <property type="match status" value="1"/>
</dbReference>
<dbReference type="Proteomes" id="UP000578112">
    <property type="component" value="Unassembled WGS sequence"/>
</dbReference>
<dbReference type="InterPro" id="IPR010982">
    <property type="entry name" value="Lambda_DNA-bd_dom_sf"/>
</dbReference>
<name>A0A7W7HVT3_9ACTN</name>
<accession>A0A7W7HVT3</accession>
<dbReference type="Gene3D" id="1.10.260.40">
    <property type="entry name" value="lambda repressor-like DNA-binding domains"/>
    <property type="match status" value="1"/>
</dbReference>
<dbReference type="InterPro" id="IPR001387">
    <property type="entry name" value="Cro/C1-type_HTH"/>
</dbReference>
<dbReference type="SUPFAM" id="SSF47413">
    <property type="entry name" value="lambda repressor-like DNA-binding domains"/>
    <property type="match status" value="1"/>
</dbReference>
<evidence type="ECO:0000313" key="2">
    <source>
        <dbReference type="EMBL" id="MBB4761650.1"/>
    </source>
</evidence>